<evidence type="ECO:0000313" key="2">
    <source>
        <dbReference type="Proteomes" id="UP000828941"/>
    </source>
</evidence>
<gene>
    <name evidence="1" type="ORF">L6164_029701</name>
</gene>
<protein>
    <submittedName>
        <fullName evidence="1">Uncharacterized protein</fullName>
    </submittedName>
</protein>
<sequence>MTSKRKMGEHTLIGKEPAAVYESESQAEEKPQISSSFIPHVHGLPLGSETTTEIPSSLRSLLMTAMDLTEPIIELSLQQLKTHLIYSLTSLIGYRHWHAD</sequence>
<keyword evidence="2" id="KW-1185">Reference proteome</keyword>
<dbReference type="EMBL" id="CM039437">
    <property type="protein sequence ID" value="KAI4306424.1"/>
    <property type="molecule type" value="Genomic_DNA"/>
</dbReference>
<accession>A0ACB9L9M8</accession>
<comment type="caution">
    <text evidence="1">The sequence shown here is derived from an EMBL/GenBank/DDBJ whole genome shotgun (WGS) entry which is preliminary data.</text>
</comment>
<proteinExistence type="predicted"/>
<evidence type="ECO:0000313" key="1">
    <source>
        <dbReference type="EMBL" id="KAI4306424.1"/>
    </source>
</evidence>
<reference evidence="1 2" key="1">
    <citation type="journal article" date="2022" name="DNA Res.">
        <title>Chromosomal-level genome assembly of the orchid tree Bauhinia variegata (Leguminosae; Cercidoideae) supports the allotetraploid origin hypothesis of Bauhinia.</title>
        <authorList>
            <person name="Zhong Y."/>
            <person name="Chen Y."/>
            <person name="Zheng D."/>
            <person name="Pang J."/>
            <person name="Liu Y."/>
            <person name="Luo S."/>
            <person name="Meng S."/>
            <person name="Qian L."/>
            <person name="Wei D."/>
            <person name="Dai S."/>
            <person name="Zhou R."/>
        </authorList>
    </citation>
    <scope>NUCLEOTIDE SEQUENCE [LARGE SCALE GENOMIC DNA]</scope>
    <source>
        <strain evidence="1">BV-YZ2020</strain>
    </source>
</reference>
<organism evidence="1 2">
    <name type="scientific">Bauhinia variegata</name>
    <name type="common">Purple orchid tree</name>
    <name type="synonym">Phanera variegata</name>
    <dbReference type="NCBI Taxonomy" id="167791"/>
    <lineage>
        <taxon>Eukaryota</taxon>
        <taxon>Viridiplantae</taxon>
        <taxon>Streptophyta</taxon>
        <taxon>Embryophyta</taxon>
        <taxon>Tracheophyta</taxon>
        <taxon>Spermatophyta</taxon>
        <taxon>Magnoliopsida</taxon>
        <taxon>eudicotyledons</taxon>
        <taxon>Gunneridae</taxon>
        <taxon>Pentapetalae</taxon>
        <taxon>rosids</taxon>
        <taxon>fabids</taxon>
        <taxon>Fabales</taxon>
        <taxon>Fabaceae</taxon>
        <taxon>Cercidoideae</taxon>
        <taxon>Cercideae</taxon>
        <taxon>Bauhiniinae</taxon>
        <taxon>Bauhinia</taxon>
    </lineage>
</organism>
<name>A0ACB9L9M8_BAUVA</name>
<dbReference type="Proteomes" id="UP000828941">
    <property type="component" value="Chromosome 12"/>
</dbReference>